<dbReference type="Pfam" id="PF04299">
    <property type="entry name" value="FMN_bind_2"/>
    <property type="match status" value="1"/>
</dbReference>
<dbReference type="OrthoDB" id="9794948at2"/>
<evidence type="ECO:0000313" key="2">
    <source>
        <dbReference type="Proteomes" id="UP000282837"/>
    </source>
</evidence>
<protein>
    <submittedName>
        <fullName evidence="1">FMN-binding negative transcriptional regulator</fullName>
    </submittedName>
</protein>
<dbReference type="PANTHER" id="PTHR35802:SF1">
    <property type="entry name" value="PROTEASE SYNTHASE AND SPORULATION PROTEIN PAI 2"/>
    <property type="match status" value="1"/>
</dbReference>
<comment type="caution">
    <text evidence="1">The sequence shown here is derived from an EMBL/GenBank/DDBJ whole genome shotgun (WGS) entry which is preliminary data.</text>
</comment>
<organism evidence="1 2">
    <name type="scientific">Novosphingobium umbonatum</name>
    <dbReference type="NCBI Taxonomy" id="1908524"/>
    <lineage>
        <taxon>Bacteria</taxon>
        <taxon>Pseudomonadati</taxon>
        <taxon>Pseudomonadota</taxon>
        <taxon>Alphaproteobacteria</taxon>
        <taxon>Sphingomonadales</taxon>
        <taxon>Sphingomonadaceae</taxon>
        <taxon>Novosphingobium</taxon>
    </lineage>
</organism>
<dbReference type="Proteomes" id="UP000282837">
    <property type="component" value="Unassembled WGS sequence"/>
</dbReference>
<dbReference type="InterPro" id="IPR012349">
    <property type="entry name" value="Split_barrel_FMN-bd"/>
</dbReference>
<dbReference type="PANTHER" id="PTHR35802">
    <property type="entry name" value="PROTEASE SYNTHASE AND SPORULATION PROTEIN PAI 2"/>
    <property type="match status" value="1"/>
</dbReference>
<gene>
    <name evidence="1" type="ORF">EOE18_17745</name>
</gene>
<dbReference type="RefSeq" id="WP_127712017.1">
    <property type="nucleotide sequence ID" value="NZ_SACO01000025.1"/>
</dbReference>
<reference evidence="1 2" key="1">
    <citation type="submission" date="2019-01" db="EMBL/GenBank/DDBJ databases">
        <authorList>
            <person name="Chen W.-M."/>
        </authorList>
    </citation>
    <scope>NUCLEOTIDE SEQUENCE [LARGE SCALE GENOMIC DNA]</scope>
    <source>
        <strain evidence="1 2">FSY-9</strain>
    </source>
</reference>
<dbReference type="SUPFAM" id="SSF50475">
    <property type="entry name" value="FMN-binding split barrel"/>
    <property type="match status" value="1"/>
</dbReference>
<dbReference type="Gene3D" id="2.30.110.10">
    <property type="entry name" value="Electron Transport, Fmn-binding Protein, Chain A"/>
    <property type="match status" value="1"/>
</dbReference>
<dbReference type="AlphaFoldDB" id="A0A3S2Y517"/>
<dbReference type="InterPro" id="IPR007396">
    <property type="entry name" value="TR_PAI2-type"/>
</dbReference>
<sequence length="210" mass="23089">MHVPTVFRENRRDVLVEAMTARSFGALVSTGDRGIALSHLPFICREVDGQVELLAHLHRQNQQVDHLCSGREVVVSFLIDDAYISPGWYPSKQETGRAVPTWNYVAVEARGIPQIVEDKSDLLTFVEAVTARHEAGRETPWSSADAPAEYIDGLLTGIVGVRIKVHELTGAWKLGQNKSASDRKGAAQGLSDDQRHSMANWMAGASRTCL</sequence>
<evidence type="ECO:0000313" key="1">
    <source>
        <dbReference type="EMBL" id="RVU02213.1"/>
    </source>
</evidence>
<accession>A0A3S2Y517</accession>
<dbReference type="PIRSF" id="PIRSF010372">
    <property type="entry name" value="PaiB"/>
    <property type="match status" value="1"/>
</dbReference>
<name>A0A3S2Y517_9SPHN</name>
<dbReference type="EMBL" id="SACO01000025">
    <property type="protein sequence ID" value="RVU02213.1"/>
    <property type="molecule type" value="Genomic_DNA"/>
</dbReference>
<keyword evidence="2" id="KW-1185">Reference proteome</keyword>
<proteinExistence type="predicted"/>